<reference evidence="4" key="1">
    <citation type="journal article" date="2023" name="Mol. Biol. Evol.">
        <title>Third-Generation Sequencing Reveals the Adaptive Role of the Epigenome in Three Deep-Sea Polychaetes.</title>
        <authorList>
            <person name="Perez M."/>
            <person name="Aroh O."/>
            <person name="Sun Y."/>
            <person name="Lan Y."/>
            <person name="Juniper S.K."/>
            <person name="Young C.R."/>
            <person name="Angers B."/>
            <person name="Qian P.Y."/>
        </authorList>
    </citation>
    <scope>NUCLEOTIDE SEQUENCE</scope>
    <source>
        <strain evidence="4">P08H-3</strain>
    </source>
</reference>
<protein>
    <recommendedName>
        <fullName evidence="2">RRP15-like protein</fullName>
    </recommendedName>
</protein>
<evidence type="ECO:0000256" key="1">
    <source>
        <dbReference type="ARBA" id="ARBA00007462"/>
    </source>
</evidence>
<feature type="compositionally biased region" description="Low complexity" evidence="3">
    <location>
        <begin position="38"/>
        <end position="49"/>
    </location>
</feature>
<evidence type="ECO:0000256" key="3">
    <source>
        <dbReference type="SAM" id="MobiDB-lite"/>
    </source>
</evidence>
<dbReference type="GO" id="GO:0000460">
    <property type="term" value="P:maturation of 5.8S rRNA"/>
    <property type="evidence" value="ECO:0007669"/>
    <property type="project" value="TreeGrafter"/>
</dbReference>
<dbReference type="PANTHER" id="PTHR13245">
    <property type="entry name" value="RRP15-LIKE PROTEIN"/>
    <property type="match status" value="1"/>
</dbReference>
<dbReference type="Pfam" id="PF07890">
    <property type="entry name" value="Rrp15p"/>
    <property type="match status" value="1"/>
</dbReference>
<comment type="caution">
    <text evidence="4">The sequence shown here is derived from an EMBL/GenBank/DDBJ whole genome shotgun (WGS) entry which is preliminary data.</text>
</comment>
<organism evidence="4 5">
    <name type="scientific">Paralvinella palmiformis</name>
    <dbReference type="NCBI Taxonomy" id="53620"/>
    <lineage>
        <taxon>Eukaryota</taxon>
        <taxon>Metazoa</taxon>
        <taxon>Spiralia</taxon>
        <taxon>Lophotrochozoa</taxon>
        <taxon>Annelida</taxon>
        <taxon>Polychaeta</taxon>
        <taxon>Sedentaria</taxon>
        <taxon>Canalipalpata</taxon>
        <taxon>Terebellida</taxon>
        <taxon>Terebelliformia</taxon>
        <taxon>Alvinellidae</taxon>
        <taxon>Paralvinella</taxon>
    </lineage>
</organism>
<dbReference type="GO" id="GO:0030687">
    <property type="term" value="C:preribosome, large subunit precursor"/>
    <property type="evidence" value="ECO:0007669"/>
    <property type="project" value="TreeGrafter"/>
</dbReference>
<dbReference type="PANTHER" id="PTHR13245:SF14">
    <property type="entry name" value="RRP15-LIKE PROTEIN"/>
    <property type="match status" value="1"/>
</dbReference>
<sequence>MSSKISVTYSSSGSDEKGSGCEGMQHISDADEEHTSSDDISSTSHSSSEPNNNADKDAVFNVMSKILGKHTPDKGSVILSKGATDKQIAKKKKKTELRDQKDGNTKISVGSSDEDSDLERQRLSDRKRQKWLWDNMDRIKPDVLDKEKERSLQRIATRGVVQLFNAVKKQQRIVESKLEEVGPSVRKQDRVIKAMTKGKFLDMLRGTPTSNLTNKPDELGIKEVSPDLDIKIDKTEPSWDILRDDFMLGADMKDWDRTDDDIVHQARYSNGSSDVEDSNT</sequence>
<keyword evidence="5" id="KW-1185">Reference proteome</keyword>
<dbReference type="EMBL" id="JAODUP010000736">
    <property type="protein sequence ID" value="KAK2144723.1"/>
    <property type="molecule type" value="Genomic_DNA"/>
</dbReference>
<feature type="compositionally biased region" description="Polar residues" evidence="3">
    <location>
        <begin position="1"/>
        <end position="13"/>
    </location>
</feature>
<dbReference type="Proteomes" id="UP001208570">
    <property type="component" value="Unassembled WGS sequence"/>
</dbReference>
<gene>
    <name evidence="4" type="ORF">LSH36_736g01063</name>
</gene>
<dbReference type="GO" id="GO:0000470">
    <property type="term" value="P:maturation of LSU-rRNA"/>
    <property type="evidence" value="ECO:0007669"/>
    <property type="project" value="TreeGrafter"/>
</dbReference>
<dbReference type="InterPro" id="IPR012459">
    <property type="entry name" value="Rrp15"/>
</dbReference>
<accession>A0AAD9J1S1</accession>
<name>A0AAD9J1S1_9ANNE</name>
<proteinExistence type="inferred from homology"/>
<comment type="similarity">
    <text evidence="1">Belongs to the RRP15 family.</text>
</comment>
<feature type="region of interest" description="Disordered" evidence="3">
    <location>
        <begin position="1"/>
        <end position="57"/>
    </location>
</feature>
<dbReference type="AlphaFoldDB" id="A0AAD9J1S1"/>
<evidence type="ECO:0000313" key="5">
    <source>
        <dbReference type="Proteomes" id="UP001208570"/>
    </source>
</evidence>
<evidence type="ECO:0000313" key="4">
    <source>
        <dbReference type="EMBL" id="KAK2144723.1"/>
    </source>
</evidence>
<feature type="region of interest" description="Disordered" evidence="3">
    <location>
        <begin position="69"/>
        <end position="130"/>
    </location>
</feature>
<evidence type="ECO:0000256" key="2">
    <source>
        <dbReference type="ARBA" id="ARBA00017475"/>
    </source>
</evidence>